<gene>
    <name evidence="1" type="ORF">MYP_896</name>
</gene>
<evidence type="ECO:0000313" key="1">
    <source>
        <dbReference type="EMBL" id="GAL83669.1"/>
    </source>
</evidence>
<dbReference type="Proteomes" id="UP000030185">
    <property type="component" value="Unassembled WGS sequence"/>
</dbReference>
<dbReference type="OrthoDB" id="1433539at2"/>
<name>A0A098LB55_9BACT</name>
<proteinExistence type="predicted"/>
<sequence>MRIFEKIENNEVYLYMDGKLRYKRWLDSGQSKVFDIMAYDQYTLASFRDWKYEGSNGLISIKAKLTMKKTEDGGRKTGFTSGYRPNHVFQYKDSGHLLMTFIDDI</sequence>
<reference evidence="1 2" key="1">
    <citation type="submission" date="2014-09" db="EMBL/GenBank/DDBJ databases">
        <title>Sporocytophaga myxococcoides PG-01 genome sequencing.</title>
        <authorList>
            <person name="Liu L."/>
            <person name="Gao P.J."/>
            <person name="Chen G.J."/>
            <person name="Wang L.S."/>
        </authorList>
    </citation>
    <scope>NUCLEOTIDE SEQUENCE [LARGE SCALE GENOMIC DNA]</scope>
    <source>
        <strain evidence="1 2">PG-01</strain>
    </source>
</reference>
<dbReference type="eggNOG" id="ENOG5034ADX">
    <property type="taxonomic scope" value="Bacteria"/>
</dbReference>
<accession>A0A098LB55</accession>
<evidence type="ECO:0000313" key="2">
    <source>
        <dbReference type="Proteomes" id="UP000030185"/>
    </source>
</evidence>
<dbReference type="RefSeq" id="WP_045459224.1">
    <property type="nucleotide sequence ID" value="NZ_BBLT01000001.1"/>
</dbReference>
<comment type="caution">
    <text evidence="1">The sequence shown here is derived from an EMBL/GenBank/DDBJ whole genome shotgun (WGS) entry which is preliminary data.</text>
</comment>
<dbReference type="AlphaFoldDB" id="A0A098LB55"/>
<keyword evidence="2" id="KW-1185">Reference proteome</keyword>
<organism evidence="1 2">
    <name type="scientific">Sporocytophaga myxococcoides</name>
    <dbReference type="NCBI Taxonomy" id="153721"/>
    <lineage>
        <taxon>Bacteria</taxon>
        <taxon>Pseudomonadati</taxon>
        <taxon>Bacteroidota</taxon>
        <taxon>Cytophagia</taxon>
        <taxon>Cytophagales</taxon>
        <taxon>Cytophagaceae</taxon>
        <taxon>Sporocytophaga</taxon>
    </lineage>
</organism>
<dbReference type="Gene3D" id="2.40.30.10">
    <property type="entry name" value="Translation factors"/>
    <property type="match status" value="1"/>
</dbReference>
<dbReference type="EMBL" id="BBLT01000001">
    <property type="protein sequence ID" value="GAL83669.1"/>
    <property type="molecule type" value="Genomic_DNA"/>
</dbReference>
<protein>
    <submittedName>
        <fullName evidence="1">Uncharacterized protein</fullName>
    </submittedName>
</protein>